<protein>
    <submittedName>
        <fullName evidence="2">Uncharacterized protein</fullName>
    </submittedName>
</protein>
<evidence type="ECO:0000313" key="2">
    <source>
        <dbReference type="EMBL" id="KAK4342362.1"/>
    </source>
</evidence>
<sequence length="215" mass="23700">MVNKITDRVAALSVEPAPISIRAGPIDIPIIKSSVNWWNTLHQQQLLGRTFMEKKKALYRIERDDFLLTLSKIESITGDTQPTLALPPFFLSGDGINGLGARSCLRDSFLNFLLRDGGDLTQTNYPKLCDFEEKGKRDWGDARGRWWRGRGGRRVGDGVSPVVRWVLADFGSFGWILVRFGRLGFGGNGIWVEGVGLGSVGIGLVGIGLLRDEIG</sequence>
<comment type="caution">
    <text evidence="2">The sequence shown here is derived from an EMBL/GenBank/DDBJ whole genome shotgun (WGS) entry which is preliminary data.</text>
</comment>
<organism evidence="2 3">
    <name type="scientific">Anisodus tanguticus</name>
    <dbReference type="NCBI Taxonomy" id="243964"/>
    <lineage>
        <taxon>Eukaryota</taxon>
        <taxon>Viridiplantae</taxon>
        <taxon>Streptophyta</taxon>
        <taxon>Embryophyta</taxon>
        <taxon>Tracheophyta</taxon>
        <taxon>Spermatophyta</taxon>
        <taxon>Magnoliopsida</taxon>
        <taxon>eudicotyledons</taxon>
        <taxon>Gunneridae</taxon>
        <taxon>Pentapetalae</taxon>
        <taxon>asterids</taxon>
        <taxon>lamiids</taxon>
        <taxon>Solanales</taxon>
        <taxon>Solanaceae</taxon>
        <taxon>Solanoideae</taxon>
        <taxon>Hyoscyameae</taxon>
        <taxon>Anisodus</taxon>
    </lineage>
</organism>
<reference evidence="2" key="1">
    <citation type="submission" date="2023-12" db="EMBL/GenBank/DDBJ databases">
        <title>Genome assembly of Anisodus tanguticus.</title>
        <authorList>
            <person name="Wang Y.-J."/>
        </authorList>
    </citation>
    <scope>NUCLEOTIDE SEQUENCE</scope>
    <source>
        <strain evidence="2">KB-2021</strain>
        <tissue evidence="2">Leaf</tissue>
    </source>
</reference>
<name>A0AAE1R259_9SOLA</name>
<keyword evidence="1" id="KW-0472">Membrane</keyword>
<accession>A0AAE1R259</accession>
<gene>
    <name evidence="2" type="ORF">RND71_038178</name>
</gene>
<dbReference type="EMBL" id="JAVYJV010000021">
    <property type="protein sequence ID" value="KAK4342362.1"/>
    <property type="molecule type" value="Genomic_DNA"/>
</dbReference>
<evidence type="ECO:0000313" key="3">
    <source>
        <dbReference type="Proteomes" id="UP001291623"/>
    </source>
</evidence>
<dbReference type="Proteomes" id="UP001291623">
    <property type="component" value="Unassembled WGS sequence"/>
</dbReference>
<keyword evidence="3" id="KW-1185">Reference proteome</keyword>
<proteinExistence type="predicted"/>
<dbReference type="AlphaFoldDB" id="A0AAE1R259"/>
<keyword evidence="1" id="KW-1133">Transmembrane helix</keyword>
<feature type="transmembrane region" description="Helical" evidence="1">
    <location>
        <begin position="190"/>
        <end position="210"/>
    </location>
</feature>
<keyword evidence="1" id="KW-0812">Transmembrane</keyword>
<evidence type="ECO:0000256" key="1">
    <source>
        <dbReference type="SAM" id="Phobius"/>
    </source>
</evidence>